<reference evidence="2" key="1">
    <citation type="submission" date="2024-03" db="EMBL/GenBank/DDBJ databases">
        <title>WGS assembly of Saponaria officinalis var. Norfolk2.</title>
        <authorList>
            <person name="Jenkins J."/>
            <person name="Shu S."/>
            <person name="Grimwood J."/>
            <person name="Barry K."/>
            <person name="Goodstein D."/>
            <person name="Schmutz J."/>
            <person name="Leebens-Mack J."/>
            <person name="Osbourn A."/>
        </authorList>
    </citation>
    <scope>NUCLEOTIDE SEQUENCE [LARGE SCALE GENOMIC DNA]</scope>
    <source>
        <strain evidence="2">JIC</strain>
    </source>
</reference>
<dbReference type="Proteomes" id="UP001443914">
    <property type="component" value="Unassembled WGS sequence"/>
</dbReference>
<evidence type="ECO:0000313" key="2">
    <source>
        <dbReference type="EMBL" id="KAK9689615.1"/>
    </source>
</evidence>
<comment type="caution">
    <text evidence="2">The sequence shown here is derived from an EMBL/GenBank/DDBJ whole genome shotgun (WGS) entry which is preliminary data.</text>
</comment>
<dbReference type="Pfam" id="PF04195">
    <property type="entry name" value="Transposase_28"/>
    <property type="match status" value="1"/>
</dbReference>
<protein>
    <recommendedName>
        <fullName evidence="1">Transposase (putative) gypsy type domain-containing protein</fullName>
    </recommendedName>
</protein>
<keyword evidence="3" id="KW-1185">Reference proteome</keyword>
<organism evidence="2 3">
    <name type="scientific">Saponaria officinalis</name>
    <name type="common">Common soapwort</name>
    <name type="synonym">Lychnis saponaria</name>
    <dbReference type="NCBI Taxonomy" id="3572"/>
    <lineage>
        <taxon>Eukaryota</taxon>
        <taxon>Viridiplantae</taxon>
        <taxon>Streptophyta</taxon>
        <taxon>Embryophyta</taxon>
        <taxon>Tracheophyta</taxon>
        <taxon>Spermatophyta</taxon>
        <taxon>Magnoliopsida</taxon>
        <taxon>eudicotyledons</taxon>
        <taxon>Gunneridae</taxon>
        <taxon>Pentapetalae</taxon>
        <taxon>Caryophyllales</taxon>
        <taxon>Caryophyllaceae</taxon>
        <taxon>Caryophylleae</taxon>
        <taxon>Saponaria</taxon>
    </lineage>
</organism>
<accession>A0AAW1IJT7</accession>
<sequence length="256" mass="29373">MGSHPDAEETAASYYGLMVGWHFYTPGPEDSVCRSPDLCSSVFLKQLEFGLRFPLHPFINLLLQRANVAITQLHPLAIRTMVVWTWVCLFKEWEPSIDVFRSLHFLKMGTGSSEGYWSLYTEPGFCTSYPKLTSVKDWRERWLFVQPPTPFDHPRRFRNDVHARFETATEWCVAKVLPVTDIILIPGQMRVQEYFKTDHGGKGETIPHTWLPPVDVITEKLYLSRVGLLPAQPPGKLWQGGPSFCRCFPISTCFCC</sequence>
<dbReference type="AlphaFoldDB" id="A0AAW1IJT7"/>
<gene>
    <name evidence="2" type="ORF">RND81_09G071400</name>
</gene>
<dbReference type="InterPro" id="IPR007321">
    <property type="entry name" value="Transposase_28"/>
</dbReference>
<evidence type="ECO:0000313" key="3">
    <source>
        <dbReference type="Proteomes" id="UP001443914"/>
    </source>
</evidence>
<name>A0AAW1IJT7_SAPOF</name>
<evidence type="ECO:0000259" key="1">
    <source>
        <dbReference type="Pfam" id="PF04195"/>
    </source>
</evidence>
<dbReference type="EMBL" id="JBDFQZ010000009">
    <property type="protein sequence ID" value="KAK9689615.1"/>
    <property type="molecule type" value="Genomic_DNA"/>
</dbReference>
<proteinExistence type="predicted"/>
<feature type="domain" description="Transposase (putative) gypsy type" evidence="1">
    <location>
        <begin position="43"/>
        <end position="106"/>
    </location>
</feature>